<dbReference type="Pfam" id="PF01047">
    <property type="entry name" value="MarR"/>
    <property type="match status" value="1"/>
</dbReference>
<dbReference type="PANTHER" id="PTHR33164:SF5">
    <property type="entry name" value="ORGANIC HYDROPEROXIDE RESISTANCE TRANSCRIPTIONAL REGULATOR"/>
    <property type="match status" value="1"/>
</dbReference>
<dbReference type="SMART" id="SM00347">
    <property type="entry name" value="HTH_MARR"/>
    <property type="match status" value="1"/>
</dbReference>
<dbReference type="EMBL" id="CP074133">
    <property type="protein sequence ID" value="QUX22848.1"/>
    <property type="molecule type" value="Genomic_DNA"/>
</dbReference>
<dbReference type="InterPro" id="IPR039422">
    <property type="entry name" value="MarR/SlyA-like"/>
</dbReference>
<protein>
    <submittedName>
        <fullName evidence="3">MarR family transcriptional regulator</fullName>
    </submittedName>
</protein>
<evidence type="ECO:0000313" key="3">
    <source>
        <dbReference type="EMBL" id="QUX22848.1"/>
    </source>
</evidence>
<name>A0ABX8BMP0_9ACTN</name>
<comment type="subcellular location">
    <subcellularLocation>
        <location evidence="1">Cytoplasm</location>
    </subcellularLocation>
</comment>
<evidence type="ECO:0000313" key="4">
    <source>
        <dbReference type="Proteomes" id="UP000676079"/>
    </source>
</evidence>
<accession>A0ABX8BMP0</accession>
<proteinExistence type="predicted"/>
<gene>
    <name evidence="3" type="ORF">KGD84_32030</name>
</gene>
<evidence type="ECO:0000256" key="1">
    <source>
        <dbReference type="ARBA" id="ARBA00004496"/>
    </source>
</evidence>
<sequence length="179" mass="19782">MPDRPETSEDDFPLPRVDEQMCFALYAASRAVTNLYRPLLEPLNLTYPQYLVMMLLWERGECSVKDVCSALQLDYGTLTPLLKRLEARGLLDRGRDPRDERSVLVALTPSGARMRELAEGIPEAVGEAIDLPEEEFESTRLALRRLTGNVLGGRARMPARLAALAGEGARGAPDPGTQD</sequence>
<organism evidence="3 4">
    <name type="scientific">Nocardiopsis changdeensis</name>
    <dbReference type="NCBI Taxonomy" id="2831969"/>
    <lineage>
        <taxon>Bacteria</taxon>
        <taxon>Bacillati</taxon>
        <taxon>Actinomycetota</taxon>
        <taxon>Actinomycetes</taxon>
        <taxon>Streptosporangiales</taxon>
        <taxon>Nocardiopsidaceae</taxon>
        <taxon>Nocardiopsis</taxon>
    </lineage>
</organism>
<keyword evidence="4" id="KW-1185">Reference proteome</keyword>
<reference evidence="3 4" key="1">
    <citation type="submission" date="2021-05" db="EMBL/GenBank/DDBJ databases">
        <title>Direct Submission.</title>
        <authorList>
            <person name="Li K."/>
            <person name="Gao J."/>
        </authorList>
    </citation>
    <scope>NUCLEOTIDE SEQUENCE [LARGE SCALE GENOMIC DNA]</scope>
    <source>
        <strain evidence="3 4">Mg02</strain>
    </source>
</reference>
<dbReference type="Gene3D" id="1.10.10.10">
    <property type="entry name" value="Winged helix-like DNA-binding domain superfamily/Winged helix DNA-binding domain"/>
    <property type="match status" value="1"/>
</dbReference>
<dbReference type="PROSITE" id="PS50995">
    <property type="entry name" value="HTH_MARR_2"/>
    <property type="match status" value="1"/>
</dbReference>
<dbReference type="InterPro" id="IPR036390">
    <property type="entry name" value="WH_DNA-bd_sf"/>
</dbReference>
<dbReference type="InterPro" id="IPR036388">
    <property type="entry name" value="WH-like_DNA-bd_sf"/>
</dbReference>
<dbReference type="InterPro" id="IPR000835">
    <property type="entry name" value="HTH_MarR-typ"/>
</dbReference>
<evidence type="ECO:0000259" key="2">
    <source>
        <dbReference type="PROSITE" id="PS50995"/>
    </source>
</evidence>
<dbReference type="SUPFAM" id="SSF46785">
    <property type="entry name" value="Winged helix' DNA-binding domain"/>
    <property type="match status" value="1"/>
</dbReference>
<feature type="domain" description="HTH marR-type" evidence="2">
    <location>
        <begin position="18"/>
        <end position="148"/>
    </location>
</feature>
<dbReference type="Proteomes" id="UP000676079">
    <property type="component" value="Chromosome"/>
</dbReference>
<dbReference type="PRINTS" id="PR00598">
    <property type="entry name" value="HTHMARR"/>
</dbReference>
<dbReference type="PANTHER" id="PTHR33164">
    <property type="entry name" value="TRANSCRIPTIONAL REGULATOR, MARR FAMILY"/>
    <property type="match status" value="1"/>
</dbReference>